<dbReference type="HAMAP" id="MF_01877">
    <property type="entry name" value="16SrRNA_methyltr_I"/>
    <property type="match status" value="1"/>
</dbReference>
<comment type="catalytic activity">
    <reaction evidence="6">
        <text>cytidine(1402) in 16S rRNA + S-adenosyl-L-methionine = 2'-O-methylcytidine(1402) in 16S rRNA + S-adenosyl-L-homocysteine + H(+)</text>
        <dbReference type="Rhea" id="RHEA:42924"/>
        <dbReference type="Rhea" id="RHEA-COMP:10285"/>
        <dbReference type="Rhea" id="RHEA-COMP:10286"/>
        <dbReference type="ChEBI" id="CHEBI:15378"/>
        <dbReference type="ChEBI" id="CHEBI:57856"/>
        <dbReference type="ChEBI" id="CHEBI:59789"/>
        <dbReference type="ChEBI" id="CHEBI:74495"/>
        <dbReference type="ChEBI" id="CHEBI:82748"/>
        <dbReference type="EC" id="2.1.1.198"/>
    </reaction>
</comment>
<evidence type="ECO:0000256" key="2">
    <source>
        <dbReference type="ARBA" id="ARBA00022552"/>
    </source>
</evidence>
<sequence length="281" mass="31887">MEYGKVYLVPTPIGNLKDITLRALEVLENVDEIAAEDTRQTLKLLNHFNIKKPLFSYHQHNEQGKSDEIVSKLELGKNIAIVTDAGTPGISDPGSVVVRKCIENNIAFEVLPGATAITTALVYSGLDTTKFIFRGFIPRETKERKILKEEIKDKKETLIFYESPHRLIESLAYLEEALGNRNIAVCRELTKLHEDIYRGTIKEAYNWFLENRPRGEFVLVIAGKSESEIRAEKEQELSGITVEQHLINLINSGIDKKEAIKLVAKERELPKKEVYKIAIDI</sequence>
<dbReference type="CDD" id="cd11648">
    <property type="entry name" value="RsmI"/>
    <property type="match status" value="1"/>
</dbReference>
<comment type="subcellular location">
    <subcellularLocation>
        <location evidence="6">Cytoplasm</location>
    </subcellularLocation>
</comment>
<proteinExistence type="inferred from homology"/>
<reference evidence="8 9" key="1">
    <citation type="submission" date="2015-09" db="EMBL/GenBank/DDBJ databases">
        <authorList>
            <consortium name="Pathogen Informatics"/>
        </authorList>
    </citation>
    <scope>NUCLEOTIDE SEQUENCE [LARGE SCALE GENOMIC DNA]</scope>
    <source>
        <strain evidence="8 9">2789STDY5834855</strain>
    </source>
</reference>
<dbReference type="AlphaFoldDB" id="A0A174I1I6"/>
<dbReference type="PIRSF" id="PIRSF005917">
    <property type="entry name" value="MTase_YraL"/>
    <property type="match status" value="1"/>
</dbReference>
<dbReference type="RefSeq" id="WP_042401975.1">
    <property type="nucleotide sequence ID" value="NZ_CYZV01000057.1"/>
</dbReference>
<evidence type="ECO:0000259" key="7">
    <source>
        <dbReference type="Pfam" id="PF00590"/>
    </source>
</evidence>
<dbReference type="Gene3D" id="3.30.950.10">
    <property type="entry name" value="Methyltransferase, Cobalt-precorrin-4 Transmethylase, Domain 2"/>
    <property type="match status" value="1"/>
</dbReference>
<evidence type="ECO:0000256" key="6">
    <source>
        <dbReference type="HAMAP-Rule" id="MF_01877"/>
    </source>
</evidence>
<dbReference type="EMBL" id="CYZV01000057">
    <property type="protein sequence ID" value="CUO81063.1"/>
    <property type="molecule type" value="Genomic_DNA"/>
</dbReference>
<evidence type="ECO:0000256" key="1">
    <source>
        <dbReference type="ARBA" id="ARBA00022490"/>
    </source>
</evidence>
<dbReference type="FunFam" id="3.40.1010.10:FF:000002">
    <property type="entry name" value="Ribosomal RNA small subunit methyltransferase I"/>
    <property type="match status" value="1"/>
</dbReference>
<keyword evidence="3 6" id="KW-0489">Methyltransferase</keyword>
<accession>A0A174I1I6</accession>
<evidence type="ECO:0000256" key="5">
    <source>
        <dbReference type="ARBA" id="ARBA00022691"/>
    </source>
</evidence>
<dbReference type="InterPro" id="IPR014777">
    <property type="entry name" value="4pyrrole_Mease_sub1"/>
</dbReference>
<comment type="similarity">
    <text evidence="6">Belongs to the methyltransferase superfamily. RsmI family.</text>
</comment>
<dbReference type="SUPFAM" id="SSF53790">
    <property type="entry name" value="Tetrapyrrole methylase"/>
    <property type="match status" value="1"/>
</dbReference>
<evidence type="ECO:0000313" key="8">
    <source>
        <dbReference type="EMBL" id="CUO81063.1"/>
    </source>
</evidence>
<keyword evidence="4 6" id="KW-0808">Transferase</keyword>
<dbReference type="Gene3D" id="3.40.1010.10">
    <property type="entry name" value="Cobalt-precorrin-4 Transmethylase, Domain 1"/>
    <property type="match status" value="1"/>
</dbReference>
<keyword evidence="1 6" id="KW-0963">Cytoplasm</keyword>
<dbReference type="Proteomes" id="UP000095558">
    <property type="component" value="Unassembled WGS sequence"/>
</dbReference>
<dbReference type="OrthoDB" id="9809084at2"/>
<dbReference type="Pfam" id="PF00590">
    <property type="entry name" value="TP_methylase"/>
    <property type="match status" value="1"/>
</dbReference>
<dbReference type="PANTHER" id="PTHR46111">
    <property type="entry name" value="RIBOSOMAL RNA SMALL SUBUNIT METHYLTRANSFERASE I"/>
    <property type="match status" value="1"/>
</dbReference>
<dbReference type="NCBIfam" id="TIGR00096">
    <property type="entry name" value="16S rRNA (cytidine(1402)-2'-O)-methyltransferase"/>
    <property type="match status" value="1"/>
</dbReference>
<dbReference type="GO" id="GO:0070677">
    <property type="term" value="F:rRNA (cytosine-2'-O-)-methyltransferase activity"/>
    <property type="evidence" value="ECO:0007669"/>
    <property type="project" value="UniProtKB-UniRule"/>
</dbReference>
<comment type="function">
    <text evidence="6">Catalyzes the 2'-O-methylation of the ribose of cytidine 1402 (C1402) in 16S rRNA.</text>
</comment>
<dbReference type="EC" id="2.1.1.198" evidence="6"/>
<organism evidence="8 9">
    <name type="scientific">Clostridium disporicum</name>
    <dbReference type="NCBI Taxonomy" id="84024"/>
    <lineage>
        <taxon>Bacteria</taxon>
        <taxon>Bacillati</taxon>
        <taxon>Bacillota</taxon>
        <taxon>Clostridia</taxon>
        <taxon>Eubacteriales</taxon>
        <taxon>Clostridiaceae</taxon>
        <taxon>Clostridium</taxon>
    </lineage>
</organism>
<dbReference type="PANTHER" id="PTHR46111:SF1">
    <property type="entry name" value="RIBOSOMAL RNA SMALL SUBUNIT METHYLTRANSFERASE I"/>
    <property type="match status" value="1"/>
</dbReference>
<keyword evidence="5 6" id="KW-0949">S-adenosyl-L-methionine</keyword>
<name>A0A174I1I6_9CLOT</name>
<dbReference type="InterPro" id="IPR008189">
    <property type="entry name" value="rRNA_ssu_MeTfrase_I"/>
</dbReference>
<dbReference type="FunFam" id="3.30.950.10:FF:000002">
    <property type="entry name" value="Ribosomal RNA small subunit methyltransferase I"/>
    <property type="match status" value="1"/>
</dbReference>
<evidence type="ECO:0000256" key="3">
    <source>
        <dbReference type="ARBA" id="ARBA00022603"/>
    </source>
</evidence>
<evidence type="ECO:0000256" key="4">
    <source>
        <dbReference type="ARBA" id="ARBA00022679"/>
    </source>
</evidence>
<evidence type="ECO:0000313" key="9">
    <source>
        <dbReference type="Proteomes" id="UP000095558"/>
    </source>
</evidence>
<dbReference type="InterPro" id="IPR035996">
    <property type="entry name" value="4pyrrol_Methylase_sf"/>
</dbReference>
<dbReference type="InterPro" id="IPR014776">
    <property type="entry name" value="4pyrrole_Mease_sub2"/>
</dbReference>
<protein>
    <recommendedName>
        <fullName evidence="6">Ribosomal RNA small subunit methyltransferase I</fullName>
        <ecNumber evidence="6">2.1.1.198</ecNumber>
    </recommendedName>
    <alternativeName>
        <fullName evidence="6">16S rRNA 2'-O-ribose C1402 methyltransferase</fullName>
    </alternativeName>
    <alternativeName>
        <fullName evidence="6">rRNA (cytidine-2'-O-)-methyltransferase RsmI</fullName>
    </alternativeName>
</protein>
<dbReference type="STRING" id="84024.ERS852471_02850"/>
<dbReference type="InterPro" id="IPR000878">
    <property type="entry name" value="4pyrrol_Mease"/>
</dbReference>
<dbReference type="GO" id="GO:0005737">
    <property type="term" value="C:cytoplasm"/>
    <property type="evidence" value="ECO:0007669"/>
    <property type="project" value="UniProtKB-SubCell"/>
</dbReference>
<keyword evidence="2 6" id="KW-0698">rRNA processing</keyword>
<feature type="domain" description="Tetrapyrrole methylase" evidence="7">
    <location>
        <begin position="5"/>
        <end position="204"/>
    </location>
</feature>
<dbReference type="GeneID" id="83013147"/>
<gene>
    <name evidence="6 8" type="primary">rsmI</name>
    <name evidence="8" type="ORF">ERS852470_03435</name>
</gene>